<feature type="transmembrane region" description="Helical" evidence="1">
    <location>
        <begin position="91"/>
        <end position="110"/>
    </location>
</feature>
<evidence type="ECO:0000313" key="2">
    <source>
        <dbReference type="EMBL" id="CRK96561.1"/>
    </source>
</evidence>
<protein>
    <submittedName>
        <fullName evidence="2">CLUMA_CG010168, isoform A</fullName>
    </submittedName>
</protein>
<feature type="transmembrane region" description="Helical" evidence="1">
    <location>
        <begin position="206"/>
        <end position="226"/>
    </location>
</feature>
<feature type="transmembrane region" description="Helical" evidence="1">
    <location>
        <begin position="411"/>
        <end position="427"/>
    </location>
</feature>
<sequence length="454" mass="53025">MKIENEINRKENIYDIICYYNEGDNDDPQHVKEVINKIVKTSQQENLNTDKWIKWKLLGCLLINVLLNAPIYSYGTIYLLHKEAFDDDPKIVLPPIIFCSVYLLVTPWLFNTISTPSSRSSRAPKTDTSIFTKLTNKSVIIVFSLILCVSMSSCIIMGKLFVLINTVLNNDRLHMINFIYSFGQALAQFAFPFMMKPLMGLVCHNCFFLMIGAVMFHIIPLTMLLMKSKFSLQLNQRKMTKSPIQLNLNDESRYSDTSDTFDFVVNIKYPSDVFDVENKWQNPNNNFKDISGSDPKCDHFLEDLEALRIMNSDGVEILQTIMETDEENENRNSELSEEIIESIYDEINRKHKQQRRQDISKPNQCGFIKKFIFEKARRVSTTIYRQIVNPLHRSMKIFKFYPSVILKSCDIFSYILFITLILPNLALKQYRFVDREKLQINDIPLMDSYLDLFL</sequence>
<feature type="transmembrane region" description="Helical" evidence="1">
    <location>
        <begin position="139"/>
        <end position="164"/>
    </location>
</feature>
<keyword evidence="1" id="KW-0812">Transmembrane</keyword>
<accession>A0A1J1IDP0</accession>
<name>A0A1J1IDP0_9DIPT</name>
<proteinExistence type="predicted"/>
<keyword evidence="3" id="KW-1185">Reference proteome</keyword>
<dbReference type="OrthoDB" id="7879471at2759"/>
<gene>
    <name evidence="2" type="ORF">CLUMA_CG010168</name>
</gene>
<dbReference type="EMBL" id="CVRI01000044">
    <property type="protein sequence ID" value="CRK96561.1"/>
    <property type="molecule type" value="Genomic_DNA"/>
</dbReference>
<reference evidence="2 3" key="1">
    <citation type="submission" date="2015-04" db="EMBL/GenBank/DDBJ databases">
        <authorList>
            <person name="Syromyatnikov M.Y."/>
            <person name="Popov V.N."/>
        </authorList>
    </citation>
    <scope>NUCLEOTIDE SEQUENCE [LARGE SCALE GENOMIC DNA]</scope>
</reference>
<keyword evidence="1" id="KW-0472">Membrane</keyword>
<dbReference type="AlphaFoldDB" id="A0A1J1IDP0"/>
<feature type="transmembrane region" description="Helical" evidence="1">
    <location>
        <begin position="57"/>
        <end position="79"/>
    </location>
</feature>
<dbReference type="Proteomes" id="UP000183832">
    <property type="component" value="Unassembled WGS sequence"/>
</dbReference>
<keyword evidence="1" id="KW-1133">Transmembrane helix</keyword>
<organism evidence="2 3">
    <name type="scientific">Clunio marinus</name>
    <dbReference type="NCBI Taxonomy" id="568069"/>
    <lineage>
        <taxon>Eukaryota</taxon>
        <taxon>Metazoa</taxon>
        <taxon>Ecdysozoa</taxon>
        <taxon>Arthropoda</taxon>
        <taxon>Hexapoda</taxon>
        <taxon>Insecta</taxon>
        <taxon>Pterygota</taxon>
        <taxon>Neoptera</taxon>
        <taxon>Endopterygota</taxon>
        <taxon>Diptera</taxon>
        <taxon>Nematocera</taxon>
        <taxon>Chironomoidea</taxon>
        <taxon>Chironomidae</taxon>
        <taxon>Clunio</taxon>
    </lineage>
</organism>
<feature type="transmembrane region" description="Helical" evidence="1">
    <location>
        <begin position="176"/>
        <end position="194"/>
    </location>
</feature>
<evidence type="ECO:0000313" key="3">
    <source>
        <dbReference type="Proteomes" id="UP000183832"/>
    </source>
</evidence>
<evidence type="ECO:0000256" key="1">
    <source>
        <dbReference type="SAM" id="Phobius"/>
    </source>
</evidence>